<gene>
    <name evidence="7" type="ORF">A4R26_05920</name>
</gene>
<keyword evidence="5" id="KW-0175">Coiled coil</keyword>
<dbReference type="PRINTS" id="PR00040">
    <property type="entry name" value="HTHMERR"/>
</dbReference>
<dbReference type="InterPro" id="IPR000551">
    <property type="entry name" value="MerR-type_HTH_dom"/>
</dbReference>
<dbReference type="EMBL" id="LWBP01000210">
    <property type="protein sequence ID" value="OQP53518.1"/>
    <property type="molecule type" value="Genomic_DNA"/>
</dbReference>
<protein>
    <recommendedName>
        <fullName evidence="6">HTH merR-type domain-containing protein</fullName>
    </recommendedName>
</protein>
<reference evidence="8" key="1">
    <citation type="submission" date="2016-04" db="EMBL/GenBank/DDBJ databases">
        <authorList>
            <person name="Chen L."/>
            <person name="Zhuang W."/>
            <person name="Wang G."/>
        </authorList>
    </citation>
    <scope>NUCLEOTIDE SEQUENCE [LARGE SCALE GENOMIC DNA]</scope>
    <source>
        <strain evidence="8">208</strain>
    </source>
</reference>
<dbReference type="Gene3D" id="1.10.490.50">
    <property type="entry name" value="Antibiotic binding domain of TipA-like multidrug resistance regulators"/>
    <property type="match status" value="1"/>
</dbReference>
<dbReference type="Pfam" id="PF13411">
    <property type="entry name" value="MerR_1"/>
    <property type="match status" value="1"/>
</dbReference>
<dbReference type="SUPFAM" id="SSF46955">
    <property type="entry name" value="Putative DNA-binding domain"/>
    <property type="match status" value="1"/>
</dbReference>
<dbReference type="STRING" id="550983.A4R26_05920"/>
<keyword evidence="3" id="KW-0010">Activator</keyword>
<feature type="domain" description="HTH merR-type" evidence="6">
    <location>
        <begin position="3"/>
        <end position="72"/>
    </location>
</feature>
<keyword evidence="8" id="KW-1185">Reference proteome</keyword>
<dbReference type="SMART" id="SM00422">
    <property type="entry name" value="HTH_MERR"/>
    <property type="match status" value="1"/>
</dbReference>
<dbReference type="Pfam" id="PF07739">
    <property type="entry name" value="TipAS"/>
    <property type="match status" value="1"/>
</dbReference>
<accession>A0A1V9F559</accession>
<dbReference type="InterPro" id="IPR012925">
    <property type="entry name" value="TipAS_dom"/>
</dbReference>
<keyword evidence="4" id="KW-0804">Transcription</keyword>
<comment type="caution">
    <text evidence="7">The sequence shown here is derived from an EMBL/GenBank/DDBJ whole genome shotgun (WGS) entry which is preliminary data.</text>
</comment>
<dbReference type="GO" id="GO:0003677">
    <property type="term" value="F:DNA binding"/>
    <property type="evidence" value="ECO:0007669"/>
    <property type="project" value="UniProtKB-KW"/>
</dbReference>
<dbReference type="Proteomes" id="UP000192276">
    <property type="component" value="Unassembled WGS sequence"/>
</dbReference>
<dbReference type="SUPFAM" id="SSF89082">
    <property type="entry name" value="Antibiotic binding domain of TipA-like multidrug resistance regulators"/>
    <property type="match status" value="1"/>
</dbReference>
<keyword evidence="2" id="KW-0238">DNA-binding</keyword>
<dbReference type="InterPro" id="IPR036244">
    <property type="entry name" value="TipA-like_antibiotic-bd"/>
</dbReference>
<proteinExistence type="predicted"/>
<dbReference type="CDD" id="cd01106">
    <property type="entry name" value="HTH_TipAL-Mta"/>
    <property type="match status" value="1"/>
</dbReference>
<dbReference type="OrthoDB" id="1894615at2"/>
<dbReference type="PROSITE" id="PS50937">
    <property type="entry name" value="HTH_MERR_2"/>
    <property type="match status" value="1"/>
</dbReference>
<evidence type="ECO:0000256" key="3">
    <source>
        <dbReference type="ARBA" id="ARBA00023159"/>
    </source>
</evidence>
<dbReference type="AlphaFoldDB" id="A0A1V9F559"/>
<dbReference type="GO" id="GO:0003700">
    <property type="term" value="F:DNA-binding transcription factor activity"/>
    <property type="evidence" value="ECO:0007669"/>
    <property type="project" value="InterPro"/>
</dbReference>
<evidence type="ECO:0000256" key="1">
    <source>
        <dbReference type="ARBA" id="ARBA00023015"/>
    </source>
</evidence>
<evidence type="ECO:0000256" key="4">
    <source>
        <dbReference type="ARBA" id="ARBA00023163"/>
    </source>
</evidence>
<organism evidence="7 8">
    <name type="scientific">Niastella populi</name>
    <dbReference type="NCBI Taxonomy" id="550983"/>
    <lineage>
        <taxon>Bacteria</taxon>
        <taxon>Pseudomonadati</taxon>
        <taxon>Bacteroidota</taxon>
        <taxon>Chitinophagia</taxon>
        <taxon>Chitinophagales</taxon>
        <taxon>Chitinophagaceae</taxon>
        <taxon>Niastella</taxon>
    </lineage>
</organism>
<dbReference type="InterPro" id="IPR047057">
    <property type="entry name" value="MerR_fam"/>
</dbReference>
<evidence type="ECO:0000256" key="2">
    <source>
        <dbReference type="ARBA" id="ARBA00023125"/>
    </source>
</evidence>
<keyword evidence="1" id="KW-0805">Transcription regulation</keyword>
<evidence type="ECO:0000313" key="7">
    <source>
        <dbReference type="EMBL" id="OQP53518.1"/>
    </source>
</evidence>
<dbReference type="InterPro" id="IPR009061">
    <property type="entry name" value="DNA-bd_dom_put_sf"/>
</dbReference>
<evidence type="ECO:0000313" key="8">
    <source>
        <dbReference type="Proteomes" id="UP000192276"/>
    </source>
</evidence>
<evidence type="ECO:0000259" key="6">
    <source>
        <dbReference type="PROSITE" id="PS50937"/>
    </source>
</evidence>
<name>A0A1V9F559_9BACT</name>
<dbReference type="PANTHER" id="PTHR30204">
    <property type="entry name" value="REDOX-CYCLING DRUG-SENSING TRANSCRIPTIONAL ACTIVATOR SOXR"/>
    <property type="match status" value="1"/>
</dbReference>
<sequence length="255" mass="29385">MDNYSVKKLSKLAGVSVRTLHLYDKLGLLKPSVRTEARYRLYGEKELLRLQQILFYRELDFPLKEIGAILDDPAFDVVQALEGHKKALLARKERINTLVGTIEKTLVTLKNNTMLQVEDLYDGISREKMEAYRTEAMTKWGKETILEAEETLRSFSKEEMETLKKELNDITAQLTALMTGDPKSKEVQECIARRYQIILRLTGGQIKTGKLEYFRKLGELYVEDNRYTPVNGLPSMELALFIKEATAHYVNSQKQ</sequence>
<feature type="coiled-coil region" evidence="5">
    <location>
        <begin position="146"/>
        <end position="173"/>
    </location>
</feature>
<dbReference type="RefSeq" id="WP_081169395.1">
    <property type="nucleotide sequence ID" value="NZ_LWBP01000210.1"/>
</dbReference>
<dbReference type="Gene3D" id="1.10.1660.10">
    <property type="match status" value="1"/>
</dbReference>
<evidence type="ECO:0000256" key="5">
    <source>
        <dbReference type="SAM" id="Coils"/>
    </source>
</evidence>
<dbReference type="PANTHER" id="PTHR30204:SF90">
    <property type="entry name" value="HTH-TYPE TRANSCRIPTIONAL ACTIVATOR MTA"/>
    <property type="match status" value="1"/>
</dbReference>